<dbReference type="InterPro" id="IPR001425">
    <property type="entry name" value="Arc/bac/fun_rhodopsins"/>
</dbReference>
<keyword evidence="9 12" id="KW-0472">Membrane</keyword>
<evidence type="ECO:0000256" key="3">
    <source>
        <dbReference type="ARBA" id="ARBA00022543"/>
    </source>
</evidence>
<dbReference type="GO" id="GO:0005886">
    <property type="term" value="C:plasma membrane"/>
    <property type="evidence" value="ECO:0007669"/>
    <property type="project" value="TreeGrafter"/>
</dbReference>
<dbReference type="EMBL" id="CDMY01000646">
    <property type="protein sequence ID" value="CEM28120.1"/>
    <property type="molecule type" value="Genomic_DNA"/>
</dbReference>
<feature type="region of interest" description="Disordered" evidence="11">
    <location>
        <begin position="362"/>
        <end position="427"/>
    </location>
</feature>
<reference evidence="13 14" key="1">
    <citation type="submission" date="2014-11" db="EMBL/GenBank/DDBJ databases">
        <authorList>
            <person name="Zhu J."/>
            <person name="Qi W."/>
            <person name="Song R."/>
        </authorList>
    </citation>
    <scope>NUCLEOTIDE SEQUENCE [LARGE SCALE GENOMIC DNA]</scope>
</reference>
<protein>
    <submittedName>
        <fullName evidence="13">Uncharacterized protein</fullName>
    </submittedName>
</protein>
<evidence type="ECO:0000313" key="14">
    <source>
        <dbReference type="Proteomes" id="UP000041254"/>
    </source>
</evidence>
<dbReference type="OrthoDB" id="410749at2759"/>
<dbReference type="PROSITE" id="PS51257">
    <property type="entry name" value="PROKAR_LIPOPROTEIN"/>
    <property type="match status" value="1"/>
</dbReference>
<dbReference type="SUPFAM" id="SSF81321">
    <property type="entry name" value="Family A G protein-coupled receptor-like"/>
    <property type="match status" value="1"/>
</dbReference>
<dbReference type="Proteomes" id="UP000041254">
    <property type="component" value="Unassembled WGS sequence"/>
</dbReference>
<dbReference type="PRINTS" id="PR00251">
    <property type="entry name" value="BACTRLOPSIN"/>
</dbReference>
<feature type="transmembrane region" description="Helical" evidence="12">
    <location>
        <begin position="49"/>
        <end position="69"/>
    </location>
</feature>
<keyword evidence="14" id="KW-1185">Reference proteome</keyword>
<evidence type="ECO:0000256" key="5">
    <source>
        <dbReference type="ARBA" id="ARBA00022692"/>
    </source>
</evidence>
<sequence length="506" mass="56139">MAGAQRSPWWLLLGGVVACCSVMMAGAYGQTSAPEKEDDDGSPMDLSDAVLGSRIFSTIFFSAFGLWLWNKRPDPNVPNERERRFNFCSAVNSFMLLYTGLFNLVQLSRLDNIRLDNGFEVDTAKYVQYCVTCPVITYQLVELGGGAFHRKVEITLQTFMMLSFALFASIIPERGYKMIVFCCGAFFFGIVIYTMNLVIQESTNFKENLFEGTSYLRKTALVVMLSWIPFPITWLIGPEGFDVMSGDLFDIIFTVCDLVAKVGFSMYIFQVKTAWKQAMLKGEMESWEKADEASRIGQILARIQAGDLEFLDRVEEEKPKLLNEPIKGDDGKDGDPEKGIRGDRRRRSTKMLATVLAQLQGRALPQLDNTSTLMSMPPQMMQPMQPMQQQQQQKTPISQPTSPHQQPQQPSTPSAKSMVNNSSSMMMMPPMIGGGGVGGSGAGPVEPVSMAAMMNQLKTIQEEFARLSSSGGGGSPPRSSIPDEYPTEFIAQPPPQGISTRNMNYM</sequence>
<comment type="similarity">
    <text evidence="2">Belongs to the archaeal/bacterial/fungal opsin family.</text>
</comment>
<evidence type="ECO:0000256" key="8">
    <source>
        <dbReference type="ARBA" id="ARBA00022991"/>
    </source>
</evidence>
<accession>A0A0G4GF51</accession>
<dbReference type="GO" id="GO:0007602">
    <property type="term" value="P:phototransduction"/>
    <property type="evidence" value="ECO:0007669"/>
    <property type="project" value="UniProtKB-KW"/>
</dbReference>
<name>A0A0G4GF51_VITBC</name>
<evidence type="ECO:0000256" key="11">
    <source>
        <dbReference type="SAM" id="MobiDB-lite"/>
    </source>
</evidence>
<keyword evidence="10" id="KW-0675">Receptor</keyword>
<dbReference type="Pfam" id="PF01036">
    <property type="entry name" value="Bac_rhodopsin"/>
    <property type="match status" value="1"/>
</dbReference>
<evidence type="ECO:0000256" key="6">
    <source>
        <dbReference type="ARBA" id="ARBA00022925"/>
    </source>
</evidence>
<dbReference type="GO" id="GO:0009881">
    <property type="term" value="F:photoreceptor activity"/>
    <property type="evidence" value="ECO:0007669"/>
    <property type="project" value="UniProtKB-KW"/>
</dbReference>
<evidence type="ECO:0000313" key="13">
    <source>
        <dbReference type="EMBL" id="CEM28120.1"/>
    </source>
</evidence>
<feature type="region of interest" description="Disordered" evidence="11">
    <location>
        <begin position="321"/>
        <end position="348"/>
    </location>
</feature>
<feature type="transmembrane region" description="Helical" evidence="12">
    <location>
        <begin position="248"/>
        <end position="269"/>
    </location>
</feature>
<keyword evidence="5 12" id="KW-0812">Transmembrane</keyword>
<feature type="transmembrane region" description="Helical" evidence="12">
    <location>
        <begin position="178"/>
        <end position="199"/>
    </location>
</feature>
<feature type="compositionally biased region" description="Low complexity" evidence="11">
    <location>
        <begin position="370"/>
        <end position="427"/>
    </location>
</feature>
<gene>
    <name evidence="13" type="ORF">Vbra_17620</name>
</gene>
<dbReference type="Gene3D" id="1.20.1070.10">
    <property type="entry name" value="Rhodopsin 7-helix transmembrane proteins"/>
    <property type="match status" value="1"/>
</dbReference>
<comment type="subcellular location">
    <subcellularLocation>
        <location evidence="1">Membrane</location>
        <topology evidence="1">Multi-pass membrane protein</topology>
    </subcellularLocation>
</comment>
<keyword evidence="6" id="KW-0681">Retinal protein</keyword>
<feature type="transmembrane region" description="Helical" evidence="12">
    <location>
        <begin position="154"/>
        <end position="172"/>
    </location>
</feature>
<dbReference type="PANTHER" id="PTHR28286:SF2">
    <property type="entry name" value="BACTERIORHODOPSIN _OPSIN, NOPA (EUROFUNG)"/>
    <property type="match status" value="1"/>
</dbReference>
<proteinExistence type="inferred from homology"/>
<keyword evidence="4" id="KW-0716">Sensory transduction</keyword>
<dbReference type="AlphaFoldDB" id="A0A0G4GF51"/>
<feature type="compositionally biased region" description="Polar residues" evidence="11">
    <location>
        <begin position="497"/>
        <end position="506"/>
    </location>
</feature>
<evidence type="ECO:0000256" key="1">
    <source>
        <dbReference type="ARBA" id="ARBA00004141"/>
    </source>
</evidence>
<dbReference type="PANTHER" id="PTHR28286">
    <property type="match status" value="1"/>
</dbReference>
<dbReference type="VEuPathDB" id="CryptoDB:Vbra_17620"/>
<dbReference type="InParanoid" id="A0A0G4GF51"/>
<evidence type="ECO:0000256" key="9">
    <source>
        <dbReference type="ARBA" id="ARBA00023136"/>
    </source>
</evidence>
<evidence type="ECO:0000256" key="2">
    <source>
        <dbReference type="ARBA" id="ARBA00008130"/>
    </source>
</evidence>
<feature type="compositionally biased region" description="Basic and acidic residues" evidence="11">
    <location>
        <begin position="321"/>
        <end position="342"/>
    </location>
</feature>
<dbReference type="PhylomeDB" id="A0A0G4GF51"/>
<keyword evidence="3" id="KW-0600">Photoreceptor protein</keyword>
<evidence type="ECO:0000256" key="10">
    <source>
        <dbReference type="ARBA" id="ARBA00023170"/>
    </source>
</evidence>
<dbReference type="SMART" id="SM01021">
    <property type="entry name" value="Bac_rhodopsin"/>
    <property type="match status" value="1"/>
</dbReference>
<organism evidence="13 14">
    <name type="scientific">Vitrella brassicaformis (strain CCMP3155)</name>
    <dbReference type="NCBI Taxonomy" id="1169540"/>
    <lineage>
        <taxon>Eukaryota</taxon>
        <taxon>Sar</taxon>
        <taxon>Alveolata</taxon>
        <taxon>Colpodellida</taxon>
        <taxon>Vitrellaceae</taxon>
        <taxon>Vitrella</taxon>
    </lineage>
</organism>
<evidence type="ECO:0000256" key="4">
    <source>
        <dbReference type="ARBA" id="ARBA00022606"/>
    </source>
</evidence>
<keyword evidence="8" id="KW-0157">Chromophore</keyword>
<evidence type="ECO:0000256" key="7">
    <source>
        <dbReference type="ARBA" id="ARBA00022989"/>
    </source>
</evidence>
<feature type="transmembrane region" description="Helical" evidence="12">
    <location>
        <begin position="9"/>
        <end position="29"/>
    </location>
</feature>
<feature type="region of interest" description="Disordered" evidence="11">
    <location>
        <begin position="466"/>
        <end position="506"/>
    </location>
</feature>
<evidence type="ECO:0000256" key="12">
    <source>
        <dbReference type="SAM" id="Phobius"/>
    </source>
</evidence>
<feature type="transmembrane region" description="Helical" evidence="12">
    <location>
        <begin position="85"/>
        <end position="106"/>
    </location>
</feature>
<keyword evidence="7 12" id="KW-1133">Transmembrane helix</keyword>